<dbReference type="EMBL" id="GGEC01037681">
    <property type="protein sequence ID" value="MBX18165.1"/>
    <property type="molecule type" value="Transcribed_RNA"/>
</dbReference>
<proteinExistence type="predicted"/>
<evidence type="ECO:0000313" key="2">
    <source>
        <dbReference type="EMBL" id="MBX18165.1"/>
    </source>
</evidence>
<reference evidence="2" key="1">
    <citation type="submission" date="2018-02" db="EMBL/GenBank/DDBJ databases">
        <title>Rhizophora mucronata_Transcriptome.</title>
        <authorList>
            <person name="Meera S.P."/>
            <person name="Sreeshan A."/>
            <person name="Augustine A."/>
        </authorList>
    </citation>
    <scope>NUCLEOTIDE SEQUENCE</scope>
    <source>
        <tissue evidence="2">Leaf</tissue>
    </source>
</reference>
<evidence type="ECO:0000256" key="1">
    <source>
        <dbReference type="SAM" id="SignalP"/>
    </source>
</evidence>
<keyword evidence="1" id="KW-0732">Signal</keyword>
<dbReference type="AlphaFoldDB" id="A0A2P2LJL7"/>
<feature type="chain" id="PRO_5015201346" evidence="1">
    <location>
        <begin position="20"/>
        <end position="55"/>
    </location>
</feature>
<protein>
    <submittedName>
        <fullName evidence="2">Uncharacterized protein</fullName>
    </submittedName>
</protein>
<accession>A0A2P2LJL7</accession>
<feature type="signal peptide" evidence="1">
    <location>
        <begin position="1"/>
        <end position="19"/>
    </location>
</feature>
<organism evidence="2">
    <name type="scientific">Rhizophora mucronata</name>
    <name type="common">Asiatic mangrove</name>
    <dbReference type="NCBI Taxonomy" id="61149"/>
    <lineage>
        <taxon>Eukaryota</taxon>
        <taxon>Viridiplantae</taxon>
        <taxon>Streptophyta</taxon>
        <taxon>Embryophyta</taxon>
        <taxon>Tracheophyta</taxon>
        <taxon>Spermatophyta</taxon>
        <taxon>Magnoliopsida</taxon>
        <taxon>eudicotyledons</taxon>
        <taxon>Gunneridae</taxon>
        <taxon>Pentapetalae</taxon>
        <taxon>rosids</taxon>
        <taxon>fabids</taxon>
        <taxon>Malpighiales</taxon>
        <taxon>Rhizophoraceae</taxon>
        <taxon>Rhizophora</taxon>
    </lineage>
</organism>
<sequence>MCNITALFLILIFIELHLQAPISVPVSSEKFCLLTKGRTFELPCPFDNSGNYVIR</sequence>
<name>A0A2P2LJL7_RHIMU</name>